<dbReference type="NCBIfam" id="TIGR03188">
    <property type="entry name" value="histidine_hisI"/>
    <property type="match status" value="1"/>
</dbReference>
<dbReference type="HAMAP" id="MF_01021">
    <property type="entry name" value="HisI"/>
    <property type="match status" value="1"/>
</dbReference>
<reference evidence="17 18" key="1">
    <citation type="submission" date="2016-10" db="EMBL/GenBank/DDBJ databases">
        <authorList>
            <person name="de Groot N.N."/>
        </authorList>
    </citation>
    <scope>NUCLEOTIDE SEQUENCE [LARGE SCALE GENOMIC DNA]</scope>
    <source>
        <strain evidence="17 18">CGMCC 1.3702</strain>
    </source>
</reference>
<evidence type="ECO:0000256" key="4">
    <source>
        <dbReference type="ARBA" id="ARBA00005169"/>
    </source>
</evidence>
<dbReference type="InterPro" id="IPR008179">
    <property type="entry name" value="HisE"/>
</dbReference>
<evidence type="ECO:0000256" key="2">
    <source>
        <dbReference type="ARBA" id="ARBA00001460"/>
    </source>
</evidence>
<dbReference type="GO" id="GO:0004635">
    <property type="term" value="F:phosphoribosyl-AMP cyclohydrolase activity"/>
    <property type="evidence" value="ECO:0007669"/>
    <property type="project" value="UniProtKB-UniRule"/>
</dbReference>
<protein>
    <recommendedName>
        <fullName evidence="15">Histidine biosynthesis bifunctional protein HisIE</fullName>
    </recommendedName>
    <domain>
        <recommendedName>
            <fullName evidence="15">Phosphoribosyl-AMP cyclohydrolase</fullName>
            <shortName evidence="15">PRA-CH</shortName>
            <ecNumber evidence="15">3.5.4.19</ecNumber>
        </recommendedName>
    </domain>
    <domain>
        <recommendedName>
            <fullName evidence="15">Phosphoribosyl-ATP pyrophosphatase</fullName>
            <shortName evidence="15">PRA-PH</shortName>
            <ecNumber evidence="15">3.6.1.31</ecNumber>
        </recommendedName>
    </domain>
</protein>
<feature type="domain" description="Phosphoribosyl-AMP cyclohydrolase" evidence="16">
    <location>
        <begin position="32"/>
        <end position="104"/>
    </location>
</feature>
<comment type="pathway">
    <text evidence="5 15">Amino-acid biosynthesis; L-histidine biosynthesis; L-histidine from 5-phospho-alpha-D-ribose 1-diphosphate: step 2/9.</text>
</comment>
<evidence type="ECO:0000256" key="15">
    <source>
        <dbReference type="HAMAP-Rule" id="MF_01019"/>
    </source>
</evidence>
<dbReference type="Pfam" id="PF01503">
    <property type="entry name" value="PRA-PH"/>
    <property type="match status" value="1"/>
</dbReference>
<evidence type="ECO:0000256" key="14">
    <source>
        <dbReference type="ARBA" id="ARBA00023268"/>
    </source>
</evidence>
<keyword evidence="9 15" id="KW-0028">Amino-acid biosynthesis</keyword>
<evidence type="ECO:0000256" key="13">
    <source>
        <dbReference type="ARBA" id="ARBA00023102"/>
    </source>
</evidence>
<name>A0A1I0XXX8_9BACI</name>
<dbReference type="NCBIfam" id="NF000768">
    <property type="entry name" value="PRK00051.1"/>
    <property type="match status" value="1"/>
</dbReference>
<keyword evidence="10 15" id="KW-0547">Nucleotide-binding</keyword>
<evidence type="ECO:0000256" key="7">
    <source>
        <dbReference type="ARBA" id="ARBA00008299"/>
    </source>
</evidence>
<evidence type="ECO:0000313" key="18">
    <source>
        <dbReference type="Proteomes" id="UP000198642"/>
    </source>
</evidence>
<dbReference type="CDD" id="cd11534">
    <property type="entry name" value="NTP-PPase_HisIE_like"/>
    <property type="match status" value="1"/>
</dbReference>
<dbReference type="GO" id="GO:0000105">
    <property type="term" value="P:L-histidine biosynthetic process"/>
    <property type="evidence" value="ECO:0007669"/>
    <property type="project" value="UniProtKB-UniRule"/>
</dbReference>
<proteinExistence type="inferred from homology"/>
<keyword evidence="14 15" id="KW-0511">Multifunctional enzyme</keyword>
<dbReference type="EMBL" id="FOJW01000006">
    <property type="protein sequence ID" value="SFB05160.1"/>
    <property type="molecule type" value="Genomic_DNA"/>
</dbReference>
<feature type="region of interest" description="Phosphoribosyl-AMP cyclohydrolase" evidence="15">
    <location>
        <begin position="1"/>
        <end position="117"/>
    </location>
</feature>
<dbReference type="GO" id="GO:0005737">
    <property type="term" value="C:cytoplasm"/>
    <property type="evidence" value="ECO:0007669"/>
    <property type="project" value="UniProtKB-SubCell"/>
</dbReference>
<keyword evidence="8 15" id="KW-0963">Cytoplasm</keyword>
<dbReference type="SUPFAM" id="SSF141734">
    <property type="entry name" value="HisI-like"/>
    <property type="match status" value="1"/>
</dbReference>
<evidence type="ECO:0000256" key="10">
    <source>
        <dbReference type="ARBA" id="ARBA00022741"/>
    </source>
</evidence>
<dbReference type="InterPro" id="IPR026660">
    <property type="entry name" value="PRA-CH"/>
</dbReference>
<dbReference type="UniPathway" id="UPA00031">
    <property type="reaction ID" value="UER00007"/>
</dbReference>
<dbReference type="RefSeq" id="WP_090236564.1">
    <property type="nucleotide sequence ID" value="NZ_FOJW01000006.1"/>
</dbReference>
<dbReference type="InterPro" id="IPR021130">
    <property type="entry name" value="PRib-ATP_PPHydrolase-like"/>
</dbReference>
<dbReference type="HAMAP" id="MF_01019">
    <property type="entry name" value="HisIE"/>
    <property type="match status" value="1"/>
</dbReference>
<evidence type="ECO:0000256" key="12">
    <source>
        <dbReference type="ARBA" id="ARBA00022840"/>
    </source>
</evidence>
<keyword evidence="13 15" id="KW-0368">Histidine biosynthesis</keyword>
<evidence type="ECO:0000256" key="5">
    <source>
        <dbReference type="ARBA" id="ARBA00005204"/>
    </source>
</evidence>
<comment type="catalytic activity">
    <reaction evidence="2 15">
        <text>1-(5-phospho-beta-D-ribosyl)-ATP + H2O = 1-(5-phospho-beta-D-ribosyl)-5'-AMP + diphosphate + H(+)</text>
        <dbReference type="Rhea" id="RHEA:22828"/>
        <dbReference type="ChEBI" id="CHEBI:15377"/>
        <dbReference type="ChEBI" id="CHEBI:15378"/>
        <dbReference type="ChEBI" id="CHEBI:33019"/>
        <dbReference type="ChEBI" id="CHEBI:59457"/>
        <dbReference type="ChEBI" id="CHEBI:73183"/>
        <dbReference type="EC" id="3.6.1.31"/>
    </reaction>
</comment>
<evidence type="ECO:0000256" key="9">
    <source>
        <dbReference type="ARBA" id="ARBA00022605"/>
    </source>
</evidence>
<dbReference type="InterPro" id="IPR038019">
    <property type="entry name" value="PRib_AMP_CycHydrolase_sf"/>
</dbReference>
<comment type="subcellular location">
    <subcellularLocation>
        <location evidence="3 15">Cytoplasm</location>
    </subcellularLocation>
</comment>
<dbReference type="STRING" id="237679.SAMN04488072_10669"/>
<sequence>MYDELRKQLTFDQQDLIPAIIQDAHTKEVLTLAYMNKEALNKTLETGETWFFSRKRQQLWHKGEASGNRQMVKEIHYDCDEDALLVKVRPLGPACHTGNKSCFYHTLKDTDAPEHVELNELAAIIKQGRSEAKEGSYTTYLFQEGIDKMLKKIGEETSEVIIGAKNNDHDEMVWEIADLTYHTLVLMELMDVSITDIKQELAKRHTKKTGAVDE</sequence>
<organism evidence="17 18">
    <name type="scientific">Lentibacillus halodurans</name>
    <dbReference type="NCBI Taxonomy" id="237679"/>
    <lineage>
        <taxon>Bacteria</taxon>
        <taxon>Bacillati</taxon>
        <taxon>Bacillota</taxon>
        <taxon>Bacilli</taxon>
        <taxon>Bacillales</taxon>
        <taxon>Bacillaceae</taxon>
        <taxon>Lentibacillus</taxon>
    </lineage>
</organism>
<dbReference type="NCBIfam" id="NF002747">
    <property type="entry name" value="PRK02759.1"/>
    <property type="match status" value="1"/>
</dbReference>
<evidence type="ECO:0000256" key="8">
    <source>
        <dbReference type="ARBA" id="ARBA00022490"/>
    </source>
</evidence>
<evidence type="ECO:0000256" key="11">
    <source>
        <dbReference type="ARBA" id="ARBA00022801"/>
    </source>
</evidence>
<dbReference type="EC" id="3.6.1.31" evidence="15"/>
<comment type="pathway">
    <text evidence="4 15">Amino-acid biosynthesis; L-histidine biosynthesis; L-histidine from 5-phospho-alpha-D-ribose 1-diphosphate: step 3/9.</text>
</comment>
<dbReference type="OrthoDB" id="9795769at2"/>
<dbReference type="HAMAP" id="MF_01020">
    <property type="entry name" value="HisE"/>
    <property type="match status" value="1"/>
</dbReference>
<dbReference type="FunFam" id="3.10.20.810:FF:000001">
    <property type="entry name" value="Histidine biosynthesis bifunctional protein HisIE"/>
    <property type="match status" value="1"/>
</dbReference>
<dbReference type="Pfam" id="PF01502">
    <property type="entry name" value="PRA-CH"/>
    <property type="match status" value="1"/>
</dbReference>
<evidence type="ECO:0000256" key="1">
    <source>
        <dbReference type="ARBA" id="ARBA00000024"/>
    </source>
</evidence>
<keyword evidence="12 15" id="KW-0067">ATP-binding</keyword>
<evidence type="ECO:0000259" key="16">
    <source>
        <dbReference type="Pfam" id="PF01502"/>
    </source>
</evidence>
<feature type="region of interest" description="Phosphoribosyl-ATP pyrophosphohydrolase" evidence="15">
    <location>
        <begin position="118"/>
        <end position="214"/>
    </location>
</feature>
<dbReference type="SUPFAM" id="SSF101386">
    <property type="entry name" value="all-alpha NTP pyrophosphatases"/>
    <property type="match status" value="1"/>
</dbReference>
<dbReference type="GO" id="GO:0004636">
    <property type="term" value="F:phosphoribosyl-ATP diphosphatase activity"/>
    <property type="evidence" value="ECO:0007669"/>
    <property type="project" value="UniProtKB-UniRule"/>
</dbReference>
<dbReference type="Gene3D" id="1.10.287.1080">
    <property type="entry name" value="MazG-like"/>
    <property type="match status" value="1"/>
</dbReference>
<keyword evidence="11 15" id="KW-0378">Hydrolase</keyword>
<comment type="similarity">
    <text evidence="7 15">In the N-terminal section; belongs to the PRA-CH family.</text>
</comment>
<dbReference type="PANTHER" id="PTHR42945:SF9">
    <property type="entry name" value="HISTIDINE BIOSYNTHESIS BIFUNCTIONAL PROTEIN HISIE"/>
    <property type="match status" value="1"/>
</dbReference>
<dbReference type="Proteomes" id="UP000198642">
    <property type="component" value="Unassembled WGS sequence"/>
</dbReference>
<dbReference type="GO" id="GO:0005524">
    <property type="term" value="F:ATP binding"/>
    <property type="evidence" value="ECO:0007669"/>
    <property type="project" value="UniProtKB-KW"/>
</dbReference>
<dbReference type="PANTHER" id="PTHR42945">
    <property type="entry name" value="HISTIDINE BIOSYNTHESIS BIFUNCTIONAL PROTEIN"/>
    <property type="match status" value="1"/>
</dbReference>
<gene>
    <name evidence="15" type="primary">hisI</name>
    <name evidence="15" type="synonym">hisIE</name>
    <name evidence="17" type="ORF">SAMN04488072_10669</name>
</gene>
<dbReference type="InterPro" id="IPR002496">
    <property type="entry name" value="PRib_AMP_CycHydrolase_dom"/>
</dbReference>
<comment type="catalytic activity">
    <reaction evidence="1 15">
        <text>1-(5-phospho-beta-D-ribosyl)-5'-AMP + H2O = 1-(5-phospho-beta-D-ribosyl)-5-[(5-phospho-beta-D-ribosylamino)methylideneamino]imidazole-4-carboxamide</text>
        <dbReference type="Rhea" id="RHEA:20049"/>
        <dbReference type="ChEBI" id="CHEBI:15377"/>
        <dbReference type="ChEBI" id="CHEBI:58435"/>
        <dbReference type="ChEBI" id="CHEBI:59457"/>
        <dbReference type="EC" id="3.5.4.19"/>
    </reaction>
</comment>
<keyword evidence="18" id="KW-1185">Reference proteome</keyword>
<dbReference type="AlphaFoldDB" id="A0A1I0XXX8"/>
<evidence type="ECO:0000256" key="6">
    <source>
        <dbReference type="ARBA" id="ARBA00007731"/>
    </source>
</evidence>
<comment type="similarity">
    <text evidence="6 15">In the C-terminal section; belongs to the PRA-PH family.</text>
</comment>
<dbReference type="Gene3D" id="3.10.20.810">
    <property type="entry name" value="Phosphoribosyl-AMP cyclohydrolase"/>
    <property type="match status" value="1"/>
</dbReference>
<dbReference type="EC" id="3.5.4.19" evidence="15"/>
<dbReference type="InterPro" id="IPR023019">
    <property type="entry name" value="His_synth_HisIE"/>
</dbReference>
<accession>A0A1I0XXX8</accession>
<evidence type="ECO:0000313" key="17">
    <source>
        <dbReference type="EMBL" id="SFB05160.1"/>
    </source>
</evidence>
<evidence type="ECO:0000256" key="3">
    <source>
        <dbReference type="ARBA" id="ARBA00004496"/>
    </source>
</evidence>